<evidence type="ECO:0000313" key="6">
    <source>
        <dbReference type="EMBL" id="GAT93397.1"/>
    </source>
</evidence>
<evidence type="ECO:0000256" key="4">
    <source>
        <dbReference type="ARBA" id="ARBA00022737"/>
    </source>
</evidence>
<protein>
    <submittedName>
        <fullName evidence="6">Importin beta 3 family protein</fullName>
    </submittedName>
</protein>
<dbReference type="PANTHER" id="PTHR10527">
    <property type="entry name" value="IMPORTIN BETA"/>
    <property type="match status" value="1"/>
</dbReference>
<accession>A0A5K1V3I6</accession>
<dbReference type="VEuPathDB" id="AmoebaDB:KM1_134720"/>
<dbReference type="VEuPathDB" id="AmoebaDB:EHI_098400"/>
<dbReference type="InterPro" id="IPR040122">
    <property type="entry name" value="Importin_beta"/>
</dbReference>
<proteinExistence type="predicted"/>
<comment type="caution">
    <text evidence="6">The sequence shown here is derived from an EMBL/GenBank/DDBJ whole genome shotgun (WGS) entry which is preliminary data.</text>
</comment>
<dbReference type="SMR" id="A0A5K1V3I6"/>
<dbReference type="Proteomes" id="UP000078387">
    <property type="component" value="Unassembled WGS sequence"/>
</dbReference>
<evidence type="ECO:0000313" key="7">
    <source>
        <dbReference type="Proteomes" id="UP000078387"/>
    </source>
</evidence>
<dbReference type="VEuPathDB" id="AmoebaDB:EHI8A_079960"/>
<comment type="subcellular location">
    <subcellularLocation>
        <location evidence="1">Cytoplasm</location>
    </subcellularLocation>
</comment>
<dbReference type="AlphaFoldDB" id="A0A5K1V3I6"/>
<dbReference type="InterPro" id="IPR011989">
    <property type="entry name" value="ARM-like"/>
</dbReference>
<gene>
    <name evidence="6" type="ORF">CL6EHI_098400</name>
</gene>
<dbReference type="InterPro" id="IPR016024">
    <property type="entry name" value="ARM-type_fold"/>
</dbReference>
<dbReference type="FunFam" id="1.25.10.10:FF:000824">
    <property type="entry name" value="Importin beta-3 family protein"/>
    <property type="match status" value="1"/>
</dbReference>
<evidence type="ECO:0000256" key="2">
    <source>
        <dbReference type="ARBA" id="ARBA00022448"/>
    </source>
</evidence>
<dbReference type="EMBL" id="BDEQ01000001">
    <property type="protein sequence ID" value="GAT93397.1"/>
    <property type="molecule type" value="Genomic_DNA"/>
</dbReference>
<keyword evidence="4" id="KW-0677">Repeat</keyword>
<dbReference type="GO" id="GO:0006606">
    <property type="term" value="P:protein import into nucleus"/>
    <property type="evidence" value="ECO:0007669"/>
    <property type="project" value="InterPro"/>
</dbReference>
<sequence>MEAVQFGENLFRVFIRGPTGANEIPFKECEQKYNALKNDKQNFISLHILVLQKSQDVSVRKFAVNQFSTEIMKGKTSVYVTLDDGFRNTLNQTLIGLMNSENDFGVLNGYANIIGRAYTSMQALKKPWNDVHRAIFEWIMNGDSNHRIRAFQILTEDILYSQSKEEYIQLIQQYVQIIQYGLQKHDISWTKDTFKLFQVLTQTSDVEADVNNLYKIYPTFVEYIQEAINTKVSDDIVSDLLRSIDELFEEENEYAIQYIPITVQLCSGVCLQFSNDEDVQLTAFDALLTMCERFTPVFKQNKTMLYVIYEVIVLWVSTIKVTQEWLQDNDNDEDLILYSRGVEGLSSMVSFFGSAQTMNFIFQHYSLANGNCEQRHVFLQFVYRSFEGSKKPILKQSMNIFNIIFPFYLDESPRNRILAVIIINKLFTIDQKNRSNFLSPCIQIIAKLLADPVPRIVSRVCDFVSCLLDNIDSNLMKPYFGDLLKWLLSLLNSNQKKVISEALCAISFIALKMKFNFVHYYPEVLQVLKTLLNNIGTNQEYYEIKGRLIECLSVIALELKGDYCSECGNIILQEVDKVLKLPNIKIEDSLFGFVETSFTRLAEILQERFAPFLPTVLQIVLSRAQMNVICGQDDKRTDDTKNVYVDHKPFSIHTGLTDEKRNAVNSICDFASDLKSIFYPFAQPCLEVVLKLVQDPFDEDLRALAAKCVFKLLKVLESGKMKEIKNEIQVKQENLPTVLTCINVILDQLNKERFVDTITKILNYLDCIIDFCPENSIPEQTMDNIVQMINTLFNDGCNRIVDDEKQYEELEAKLQREPNEEDGTELEEGIKEQKRVESNFRMQLRIFISTLCKTQPRLSVSLINKYITPQICAILNKQNIIPLEMSFCDIILCTVSTAANQPEMIKQLSAIFLDRISKGICVENTLLYLAKLIEYPSTKEFIPRIVQIVQQTFQLREQNKRLYEIGILCFGKCIIQEPSLFDQAVVSNWLNVLPLTRFDDEIIFIMFTLIAKKVIIINTHTMKRVLDILIRTISDGCIDNISSTTKEIVSFYIRQWATTTTDIFNQLISSYNPEEQEILKELCNPTNT</sequence>
<dbReference type="GO" id="GO:0005737">
    <property type="term" value="C:cytoplasm"/>
    <property type="evidence" value="ECO:0007669"/>
    <property type="project" value="UniProtKB-SubCell"/>
</dbReference>
<reference evidence="6 7" key="1">
    <citation type="submission" date="2016-05" db="EMBL/GenBank/DDBJ databases">
        <title>First whole genome sequencing of Entamoeba histolytica HM1:IMSS-clone-6.</title>
        <authorList>
            <person name="Mukherjee Avik.K."/>
            <person name="Izumyama S."/>
            <person name="Nakada-Tsukui K."/>
            <person name="Nozaki T."/>
        </authorList>
    </citation>
    <scope>NUCLEOTIDE SEQUENCE [LARGE SCALE GENOMIC DNA]</scope>
    <source>
        <strain evidence="6 7">HM1:IMSS clone 6</strain>
    </source>
</reference>
<evidence type="ECO:0000256" key="1">
    <source>
        <dbReference type="ARBA" id="ARBA00004496"/>
    </source>
</evidence>
<dbReference type="VEuPathDB" id="AmoebaDB:EHI5A_089530"/>
<keyword evidence="3" id="KW-0963">Cytoplasm</keyword>
<evidence type="ECO:0000256" key="5">
    <source>
        <dbReference type="ARBA" id="ARBA00022927"/>
    </source>
</evidence>
<organism evidence="6 7">
    <name type="scientific">Entamoeba histolytica</name>
    <dbReference type="NCBI Taxonomy" id="5759"/>
    <lineage>
        <taxon>Eukaryota</taxon>
        <taxon>Amoebozoa</taxon>
        <taxon>Evosea</taxon>
        <taxon>Archamoebae</taxon>
        <taxon>Mastigamoebida</taxon>
        <taxon>Entamoebidae</taxon>
        <taxon>Entamoeba</taxon>
    </lineage>
</organism>
<keyword evidence="5" id="KW-0653">Protein transport</keyword>
<name>A0A5K1V3I6_ENTHI</name>
<dbReference type="OMA" id="GRAMECG"/>
<dbReference type="VEuPathDB" id="AmoebaDB:EHI7A_078030"/>
<keyword evidence="2" id="KW-0813">Transport</keyword>
<dbReference type="SUPFAM" id="SSF48371">
    <property type="entry name" value="ARM repeat"/>
    <property type="match status" value="1"/>
</dbReference>
<dbReference type="Gene3D" id="1.25.10.10">
    <property type="entry name" value="Leucine-rich Repeat Variant"/>
    <property type="match status" value="1"/>
</dbReference>
<evidence type="ECO:0000256" key="3">
    <source>
        <dbReference type="ARBA" id="ARBA00022490"/>
    </source>
</evidence>